<dbReference type="SUPFAM" id="SSF52402">
    <property type="entry name" value="Adenine nucleotide alpha hydrolases-like"/>
    <property type="match status" value="1"/>
</dbReference>
<feature type="domain" description="Phosphoadenosine phosphosulphate reductase" evidence="1">
    <location>
        <begin position="72"/>
        <end position="321"/>
    </location>
</feature>
<dbReference type="Pfam" id="PF01507">
    <property type="entry name" value="PAPS_reduct"/>
    <property type="match status" value="1"/>
</dbReference>
<evidence type="ECO:0000313" key="3">
    <source>
        <dbReference type="Proteomes" id="UP000204502"/>
    </source>
</evidence>
<organism evidence="2 3">
    <name type="scientific">Bacillus phage Eldridge</name>
    <dbReference type="NCBI Taxonomy" id="1776293"/>
    <lineage>
        <taxon>Viruses</taxon>
        <taxon>Duplodnaviria</taxon>
        <taxon>Heunggongvirae</taxon>
        <taxon>Uroviricota</taxon>
        <taxon>Caudoviricetes</taxon>
        <taxon>Herelleviridae</taxon>
        <taxon>Bastillevirinae</taxon>
        <taxon>Eldridgevirus</taxon>
        <taxon>Eldridgevirus eldridge</taxon>
    </lineage>
</organism>
<dbReference type="KEGG" id="vg:28801674"/>
<dbReference type="InterPro" id="IPR014729">
    <property type="entry name" value="Rossmann-like_a/b/a_fold"/>
</dbReference>
<dbReference type="PANTHER" id="PTHR43196:SF2">
    <property type="entry name" value="PHOSPHOADENOSINE PHOSPHOSULFATE REDUCTASE"/>
    <property type="match status" value="1"/>
</dbReference>
<accession>A0A109Z8C1</accession>
<protein>
    <submittedName>
        <fullName evidence="2">Phosphoadenosine phosphosulfate reductase</fullName>
    </submittedName>
</protein>
<keyword evidence="3" id="KW-1185">Reference proteome</keyword>
<gene>
    <name evidence="2" type="ORF">Eldridge_012</name>
</gene>
<reference evidence="2 3" key="1">
    <citation type="journal article" date="2016" name="Genome Announc.">
        <title>Complete Genome Sequence of Bacillus megaterium Bacteriophage Eldridge.</title>
        <authorList>
            <person name="Reveille A.M."/>
            <person name="Eldridge K.A."/>
            <person name="Temple L.M."/>
        </authorList>
    </citation>
    <scope>NUCLEOTIDE SEQUENCE [LARGE SCALE GENOMIC DNA]</scope>
</reference>
<dbReference type="InterPro" id="IPR002500">
    <property type="entry name" value="PAPS_reduct_dom"/>
</dbReference>
<dbReference type="InterPro" id="IPR050128">
    <property type="entry name" value="Sulfate_adenylyltrnsfr_sub2"/>
</dbReference>
<dbReference type="GeneID" id="28801674"/>
<proteinExistence type="predicted"/>
<evidence type="ECO:0000313" key="2">
    <source>
        <dbReference type="EMBL" id="AMB18595.1"/>
    </source>
</evidence>
<dbReference type="Gene3D" id="3.40.50.620">
    <property type="entry name" value="HUPs"/>
    <property type="match status" value="1"/>
</dbReference>
<evidence type="ECO:0000259" key="1">
    <source>
        <dbReference type="Pfam" id="PF01507"/>
    </source>
</evidence>
<dbReference type="GO" id="GO:0003824">
    <property type="term" value="F:catalytic activity"/>
    <property type="evidence" value="ECO:0007669"/>
    <property type="project" value="InterPro"/>
</dbReference>
<dbReference type="EMBL" id="KU253712">
    <property type="protein sequence ID" value="AMB18595.1"/>
    <property type="molecule type" value="Genomic_DNA"/>
</dbReference>
<dbReference type="PANTHER" id="PTHR43196">
    <property type="entry name" value="SULFATE ADENYLYLTRANSFERASE SUBUNIT 2"/>
    <property type="match status" value="1"/>
</dbReference>
<dbReference type="RefSeq" id="YP_009274719.1">
    <property type="nucleotide sequence ID" value="NC_030920.1"/>
</dbReference>
<sequence length="397" mass="45925">MIHTEYNKQVQPVQESYIDSKGKKKKQWVGTRADKHTRYFHFELHKGDISLAEKERWSIDLLKMALSRAERPVLSCSFGIDSIVQLHLARRALVELGRDPSELAVIWNNTLNEFQEVRVYAKQMTEEWNLNLIETKPKKPLLKIINDNGGIDSSYFTARKGARGDGQPLSEKCCNTLKHEPMNRASRLHQWDLIIAGLRGDESSQRKIAGLRDGEYFYSVSMWKSMMCRPILWWKEADIWNYVEQENIPYNGLYDKNMIKVYPSNTPHLVESNKDILESYGIDVAALKEQQITTVSRKQSALLKDIGFKVFTPRTGCQMCPIPVKYGYLQWMRTYYPKVYDAMVHKLGYGKALLDMIPQEVKDELKELAGIDVTAENAHEHLKEILQAKPCVFDAFE</sequence>
<dbReference type="OrthoDB" id="5998at10239"/>
<dbReference type="Proteomes" id="UP000204502">
    <property type="component" value="Segment"/>
</dbReference>
<name>A0A109Z8C1_9CAUD</name>